<reference evidence="9" key="2">
    <citation type="submission" date="2023-02" db="EMBL/GenBank/DDBJ databases">
        <authorList>
            <person name="Swenson N.G."/>
            <person name="Wegrzyn J.L."/>
            <person name="Mcevoy S.L."/>
        </authorList>
    </citation>
    <scope>NUCLEOTIDE SEQUENCE</scope>
    <source>
        <strain evidence="9">91603</strain>
        <tissue evidence="9">Leaf</tissue>
    </source>
</reference>
<dbReference type="PANTHER" id="PTHR33463:SF202">
    <property type="entry name" value="NB-ARC DOMAIN-CONTAINING PROTEIN"/>
    <property type="match status" value="1"/>
</dbReference>
<dbReference type="GO" id="GO:0043531">
    <property type="term" value="F:ADP binding"/>
    <property type="evidence" value="ECO:0007669"/>
    <property type="project" value="InterPro"/>
</dbReference>
<gene>
    <name evidence="9" type="ORF">LWI28_017310</name>
</gene>
<dbReference type="InterPro" id="IPR002182">
    <property type="entry name" value="NB-ARC"/>
</dbReference>
<dbReference type="Gene3D" id="3.80.10.10">
    <property type="entry name" value="Ribonuclease Inhibitor"/>
    <property type="match status" value="1"/>
</dbReference>
<dbReference type="FunFam" id="1.10.8.430:FF:000003">
    <property type="entry name" value="Probable disease resistance protein At5g66910"/>
    <property type="match status" value="1"/>
</dbReference>
<dbReference type="SUPFAM" id="SSF52058">
    <property type="entry name" value="L domain-like"/>
    <property type="match status" value="1"/>
</dbReference>
<keyword evidence="10" id="KW-1185">Reference proteome</keyword>
<dbReference type="AlphaFoldDB" id="A0AAD5J620"/>
<keyword evidence="3" id="KW-0677">Repeat</keyword>
<dbReference type="Proteomes" id="UP001064489">
    <property type="component" value="Chromosome 3"/>
</dbReference>
<keyword evidence="5" id="KW-0611">Plant defense</keyword>
<dbReference type="InterPro" id="IPR050905">
    <property type="entry name" value="Plant_NBS-LRR"/>
</dbReference>
<evidence type="ECO:0000259" key="7">
    <source>
        <dbReference type="Pfam" id="PF00931"/>
    </source>
</evidence>
<evidence type="ECO:0000256" key="4">
    <source>
        <dbReference type="ARBA" id="ARBA00022741"/>
    </source>
</evidence>
<evidence type="ECO:0000256" key="3">
    <source>
        <dbReference type="ARBA" id="ARBA00022737"/>
    </source>
</evidence>
<dbReference type="PRINTS" id="PR00364">
    <property type="entry name" value="DISEASERSIST"/>
</dbReference>
<accession>A0AAD5J620</accession>
<dbReference type="Pfam" id="PF23559">
    <property type="entry name" value="WHD_DRP"/>
    <property type="match status" value="1"/>
</dbReference>
<dbReference type="GO" id="GO:0005524">
    <property type="term" value="F:ATP binding"/>
    <property type="evidence" value="ECO:0007669"/>
    <property type="project" value="UniProtKB-KW"/>
</dbReference>
<evidence type="ECO:0000313" key="9">
    <source>
        <dbReference type="EMBL" id="KAI9186444.1"/>
    </source>
</evidence>
<proteinExistence type="inferred from homology"/>
<dbReference type="Pfam" id="PF00931">
    <property type="entry name" value="NB-ARC"/>
    <property type="match status" value="1"/>
</dbReference>
<dbReference type="EMBL" id="JAJSOW010000100">
    <property type="protein sequence ID" value="KAI9186444.1"/>
    <property type="molecule type" value="Genomic_DNA"/>
</dbReference>
<organism evidence="9 10">
    <name type="scientific">Acer negundo</name>
    <name type="common">Box elder</name>
    <dbReference type="NCBI Taxonomy" id="4023"/>
    <lineage>
        <taxon>Eukaryota</taxon>
        <taxon>Viridiplantae</taxon>
        <taxon>Streptophyta</taxon>
        <taxon>Embryophyta</taxon>
        <taxon>Tracheophyta</taxon>
        <taxon>Spermatophyta</taxon>
        <taxon>Magnoliopsida</taxon>
        <taxon>eudicotyledons</taxon>
        <taxon>Gunneridae</taxon>
        <taxon>Pentapetalae</taxon>
        <taxon>rosids</taxon>
        <taxon>malvids</taxon>
        <taxon>Sapindales</taxon>
        <taxon>Sapindaceae</taxon>
        <taxon>Hippocastanoideae</taxon>
        <taxon>Acereae</taxon>
        <taxon>Acer</taxon>
    </lineage>
</organism>
<keyword evidence="2" id="KW-0433">Leucine-rich repeat</keyword>
<keyword evidence="6" id="KW-0067">ATP-binding</keyword>
<dbReference type="SUPFAM" id="SSF52540">
    <property type="entry name" value="P-loop containing nucleoside triphosphate hydrolases"/>
    <property type="match status" value="1"/>
</dbReference>
<keyword evidence="4" id="KW-0547">Nucleotide-binding</keyword>
<comment type="caution">
    <text evidence="9">The sequence shown here is derived from an EMBL/GenBank/DDBJ whole genome shotgun (WGS) entry which is preliminary data.</text>
</comment>
<dbReference type="FunFam" id="1.10.10.10:FF:000322">
    <property type="entry name" value="Probable disease resistance protein At1g63360"/>
    <property type="match status" value="1"/>
</dbReference>
<dbReference type="InterPro" id="IPR042197">
    <property type="entry name" value="Apaf_helical"/>
</dbReference>
<dbReference type="GO" id="GO:0006952">
    <property type="term" value="P:defense response"/>
    <property type="evidence" value="ECO:0007669"/>
    <property type="project" value="UniProtKB-KW"/>
</dbReference>
<sequence length="524" mass="59157">MEFLASLLGSAVGDTGQLVCASYPNIKNFMKFQKNRHALEKEMKSLLDLRNKVKEEVETSDDEMKLWLRGVEEIILDVNYLQPGKTTLVKNLNNKLESTSPECCFGIVMWVTVSKELDLIRIQKEIAKRLHLEVEDGVSMERLAIRLHQRLRHEKKFLLIFDDVRETIDLDCLGVPQPEIHSGSKIIVISRSLEVCRMMKIEFEAAVKVDVLNDEEAWQLFKQNSGMVATLEHIEPLAKAVAKECSGLPLAITIVGAAMRGKTMIELWKDALNELRRSVPFIGGIENKVYKPLKWSYDSLQGKNIKPCFLYCCLYPEDFSIEVSELVKSWVGEGLIDEQQNYEDSYNRGIALIANLIDSCLLEHGAHAGTVKMHDVVRDVAIWISSSLEDGCRSLVRSGIGLTQISEAEMFESLKRVSFMINKITGLPDLRSHCPEVLTLLLQGNALLERISDGFLQVFQSLRVLNIRGTHIQTLPESILQLVDLRVLLLGGCVFLEELPQLGALSKLQVLDCRSTLIRELPIE</sequence>
<evidence type="ECO:0000256" key="5">
    <source>
        <dbReference type="ARBA" id="ARBA00022821"/>
    </source>
</evidence>
<feature type="domain" description="Disease resistance protein winged helix" evidence="8">
    <location>
        <begin position="314"/>
        <end position="381"/>
    </location>
</feature>
<evidence type="ECO:0000256" key="2">
    <source>
        <dbReference type="ARBA" id="ARBA00022614"/>
    </source>
</evidence>
<dbReference type="InterPro" id="IPR027417">
    <property type="entry name" value="P-loop_NTPase"/>
</dbReference>
<evidence type="ECO:0000313" key="10">
    <source>
        <dbReference type="Proteomes" id="UP001064489"/>
    </source>
</evidence>
<name>A0AAD5J620_ACENE</name>
<reference evidence="9" key="1">
    <citation type="journal article" date="2022" name="Plant J.">
        <title>Strategies of tolerance reflected in two North American maple genomes.</title>
        <authorList>
            <person name="McEvoy S.L."/>
            <person name="Sezen U.U."/>
            <person name="Trouern-Trend A."/>
            <person name="McMahon S.M."/>
            <person name="Schaberg P.G."/>
            <person name="Yang J."/>
            <person name="Wegrzyn J.L."/>
            <person name="Swenson N.G."/>
        </authorList>
    </citation>
    <scope>NUCLEOTIDE SEQUENCE</scope>
    <source>
        <strain evidence="9">91603</strain>
    </source>
</reference>
<protein>
    <recommendedName>
        <fullName evidence="11">NB-ARC domain-containing protein</fullName>
    </recommendedName>
</protein>
<dbReference type="InterPro" id="IPR032675">
    <property type="entry name" value="LRR_dom_sf"/>
</dbReference>
<dbReference type="Gene3D" id="1.10.10.10">
    <property type="entry name" value="Winged helix-like DNA-binding domain superfamily/Winged helix DNA-binding domain"/>
    <property type="match status" value="1"/>
</dbReference>
<dbReference type="Gene3D" id="1.10.8.430">
    <property type="entry name" value="Helical domain of apoptotic protease-activating factors"/>
    <property type="match status" value="1"/>
</dbReference>
<evidence type="ECO:0000259" key="8">
    <source>
        <dbReference type="Pfam" id="PF23559"/>
    </source>
</evidence>
<evidence type="ECO:0008006" key="11">
    <source>
        <dbReference type="Google" id="ProtNLM"/>
    </source>
</evidence>
<dbReference type="InterPro" id="IPR058922">
    <property type="entry name" value="WHD_DRP"/>
</dbReference>
<dbReference type="PANTHER" id="PTHR33463">
    <property type="entry name" value="NB-ARC DOMAIN-CONTAINING PROTEIN-RELATED"/>
    <property type="match status" value="1"/>
</dbReference>
<evidence type="ECO:0000256" key="6">
    <source>
        <dbReference type="ARBA" id="ARBA00022840"/>
    </source>
</evidence>
<dbReference type="Gene3D" id="3.40.50.300">
    <property type="entry name" value="P-loop containing nucleotide triphosphate hydrolases"/>
    <property type="match status" value="1"/>
</dbReference>
<feature type="domain" description="NB-ARC" evidence="7">
    <location>
        <begin position="84"/>
        <end position="225"/>
    </location>
</feature>
<comment type="similarity">
    <text evidence="1">Belongs to the disease resistance NB-LRR family.</text>
</comment>
<dbReference type="InterPro" id="IPR036388">
    <property type="entry name" value="WH-like_DNA-bd_sf"/>
</dbReference>
<evidence type="ECO:0000256" key="1">
    <source>
        <dbReference type="ARBA" id="ARBA00008894"/>
    </source>
</evidence>